<dbReference type="InterPro" id="IPR003795">
    <property type="entry name" value="DUF192"/>
</dbReference>
<sequence length="435" mass="46116">MSFRLCIHRAERWPARLRGLLGSPPPAPGHALLITPCASVHTAFMRYPIDVVFLDRRGRILKVVSALPPWRATACLSANQTLELAAGEARRIGLVPGMEIDLAFPGPRPELSSRREHGATLIEFVIAAPLVLFILLVLMQYALLFHARSQLNYATFEAARAGTVANARPAAIRAAFDRAMTGYHGGGTTTAELAAARAKALVEAPFARIEILSPTRESFDDYHSPALAARMDATGRVIPNTHLAHLHCPIDRPACNRDPARNASGQTLQDANLLKLRISYGIPVIKQIPLAGPFMARALALLDPDDGDAFRASLIADGRIPIVAHTVMRMQSPAIEAGNVSSPGPGNTGTPVDPGPPAQGPELPKCPVTDPACTASSAPPPATEPEPEPEPNPKPDGCDPLTDPGCGSPPSCEAPADWLTGISPAPTSRSDPIRP</sequence>
<feature type="compositionally biased region" description="Polar residues" evidence="1">
    <location>
        <begin position="425"/>
        <end position="435"/>
    </location>
</feature>
<keyword evidence="2" id="KW-1133">Transmembrane helix</keyword>
<dbReference type="PATRIC" id="fig|1348657.5.peg.3266"/>
<keyword evidence="2" id="KW-0472">Membrane</keyword>
<dbReference type="InterPro" id="IPR038695">
    <property type="entry name" value="Saro_0823-like_sf"/>
</dbReference>
<proteinExistence type="predicted"/>
<dbReference type="EMBL" id="ATJV01000092">
    <property type="protein sequence ID" value="EPZ14202.1"/>
    <property type="molecule type" value="Genomic_DNA"/>
</dbReference>
<gene>
    <name evidence="4" type="ORF">M622_06405</name>
</gene>
<evidence type="ECO:0000256" key="2">
    <source>
        <dbReference type="SAM" id="Phobius"/>
    </source>
</evidence>
<organism evidence="4 5">
    <name type="scientific">Thauera terpenica 58Eu</name>
    <dbReference type="NCBI Taxonomy" id="1348657"/>
    <lineage>
        <taxon>Bacteria</taxon>
        <taxon>Pseudomonadati</taxon>
        <taxon>Pseudomonadota</taxon>
        <taxon>Betaproteobacteria</taxon>
        <taxon>Rhodocyclales</taxon>
        <taxon>Zoogloeaceae</taxon>
        <taxon>Thauera</taxon>
    </lineage>
</organism>
<feature type="compositionally biased region" description="Polar residues" evidence="1">
    <location>
        <begin position="339"/>
        <end position="350"/>
    </location>
</feature>
<evidence type="ECO:0000313" key="5">
    <source>
        <dbReference type="Proteomes" id="UP000015455"/>
    </source>
</evidence>
<dbReference type="OrthoDB" id="8526602at2"/>
<feature type="region of interest" description="Disordered" evidence="1">
    <location>
        <begin position="336"/>
        <end position="435"/>
    </location>
</feature>
<comment type="caution">
    <text evidence="4">The sequence shown here is derived from an EMBL/GenBank/DDBJ whole genome shotgun (WGS) entry which is preliminary data.</text>
</comment>
<protein>
    <recommendedName>
        <fullName evidence="3">TadE-like domain-containing protein</fullName>
    </recommendedName>
</protein>
<dbReference type="eggNOG" id="COG1430">
    <property type="taxonomic scope" value="Bacteria"/>
</dbReference>
<name>S9ZL54_9RHOO</name>
<keyword evidence="5" id="KW-1185">Reference proteome</keyword>
<dbReference type="Pfam" id="PF07811">
    <property type="entry name" value="TadE"/>
    <property type="match status" value="1"/>
</dbReference>
<feature type="compositionally biased region" description="Pro residues" evidence="1">
    <location>
        <begin position="378"/>
        <end position="390"/>
    </location>
</feature>
<keyword evidence="2" id="KW-0812">Transmembrane</keyword>
<reference evidence="4 5" key="1">
    <citation type="submission" date="2013-06" db="EMBL/GenBank/DDBJ databases">
        <title>Draft genome sequence of Thauera terpenica.</title>
        <authorList>
            <person name="Liu B."/>
            <person name="Frostegard A.H."/>
            <person name="Shapleigh J.P."/>
        </authorList>
    </citation>
    <scope>NUCLEOTIDE SEQUENCE [LARGE SCALE GENOMIC DNA]</scope>
    <source>
        <strain evidence="4 5">58Eu</strain>
    </source>
</reference>
<evidence type="ECO:0000256" key="1">
    <source>
        <dbReference type="SAM" id="MobiDB-lite"/>
    </source>
</evidence>
<dbReference type="eggNOG" id="COG4961">
    <property type="taxonomic scope" value="Bacteria"/>
</dbReference>
<feature type="domain" description="TadE-like" evidence="3">
    <location>
        <begin position="118"/>
        <end position="160"/>
    </location>
</feature>
<dbReference type="Gene3D" id="2.60.120.1140">
    <property type="entry name" value="Protein of unknown function DUF192"/>
    <property type="match status" value="1"/>
</dbReference>
<dbReference type="InterPro" id="IPR012495">
    <property type="entry name" value="TadE-like_dom"/>
</dbReference>
<dbReference type="AlphaFoldDB" id="S9ZL54"/>
<dbReference type="Pfam" id="PF02643">
    <property type="entry name" value="DUF192"/>
    <property type="match status" value="1"/>
</dbReference>
<accession>S9ZL54</accession>
<dbReference type="RefSeq" id="WP_021250659.1">
    <property type="nucleotide sequence ID" value="NZ_ATJV01000092.1"/>
</dbReference>
<dbReference type="STRING" id="1348657.M622_06405"/>
<evidence type="ECO:0000259" key="3">
    <source>
        <dbReference type="Pfam" id="PF07811"/>
    </source>
</evidence>
<evidence type="ECO:0000313" key="4">
    <source>
        <dbReference type="EMBL" id="EPZ14202.1"/>
    </source>
</evidence>
<feature type="transmembrane region" description="Helical" evidence="2">
    <location>
        <begin position="121"/>
        <end position="143"/>
    </location>
</feature>
<dbReference type="Proteomes" id="UP000015455">
    <property type="component" value="Unassembled WGS sequence"/>
</dbReference>